<keyword evidence="2" id="KW-1185">Reference proteome</keyword>
<proteinExistence type="predicted"/>
<evidence type="ECO:0000313" key="1">
    <source>
        <dbReference type="EMBL" id="UVC18890.1"/>
    </source>
</evidence>
<sequence length="93" mass="10965">MRFEWDDEKARKNKAKHGVSFEFAEIFDFDSAMIFEDATEDYGEERFVGIGFIGNKIHQIAYTPRNGNIRVISLRRATKEEIRSYVEYIETGY</sequence>
<dbReference type="Gene3D" id="3.10.450.530">
    <property type="entry name" value="Ribonuclease toxin, BrnT, of type II toxin-antitoxin system"/>
    <property type="match status" value="1"/>
</dbReference>
<gene>
    <name evidence="1" type="ORF">IHQ72_07480</name>
</gene>
<dbReference type="Proteomes" id="UP001058098">
    <property type="component" value="Chromosome"/>
</dbReference>
<protein>
    <submittedName>
        <fullName evidence="1">BrnT family toxin</fullName>
    </submittedName>
</protein>
<name>A0ABY5R5W8_9HYPH</name>
<dbReference type="InterPro" id="IPR038573">
    <property type="entry name" value="BrnT_sf"/>
</dbReference>
<evidence type="ECO:0000313" key="2">
    <source>
        <dbReference type="Proteomes" id="UP001058098"/>
    </source>
</evidence>
<organism evidence="1 2">
    <name type="scientific">Mesorhizobium onobrychidis</name>
    <dbReference type="NCBI Taxonomy" id="2775404"/>
    <lineage>
        <taxon>Bacteria</taxon>
        <taxon>Pseudomonadati</taxon>
        <taxon>Pseudomonadota</taxon>
        <taxon>Alphaproteobacteria</taxon>
        <taxon>Hyphomicrobiales</taxon>
        <taxon>Phyllobacteriaceae</taxon>
        <taxon>Mesorhizobium</taxon>
    </lineage>
</organism>
<dbReference type="InterPro" id="IPR007460">
    <property type="entry name" value="BrnT_toxin"/>
</dbReference>
<dbReference type="Pfam" id="PF04365">
    <property type="entry name" value="BrnT_toxin"/>
    <property type="match status" value="1"/>
</dbReference>
<accession>A0ABY5R5W8</accession>
<dbReference type="EMBL" id="CP062229">
    <property type="protein sequence ID" value="UVC18890.1"/>
    <property type="molecule type" value="Genomic_DNA"/>
</dbReference>
<reference evidence="1" key="1">
    <citation type="submission" date="2020-09" db="EMBL/GenBank/DDBJ databases">
        <title>Rhizobia associated with sainfoin plants.</title>
        <authorList>
            <person name="Asharfi S."/>
            <person name="Kuzmanovic N."/>
            <person name="Bunk B."/>
            <person name="Sproeer C."/>
            <person name="Becker M."/>
            <person name="Thuenen T."/>
        </authorList>
    </citation>
    <scope>NUCLEOTIDE SEQUENCE</scope>
    <source>
        <strain evidence="1">OM4</strain>
    </source>
</reference>